<dbReference type="Proteomes" id="UP000049983">
    <property type="component" value="Unassembled WGS sequence"/>
</dbReference>
<feature type="domain" description="Immunity MXAN-0049 protein" evidence="1">
    <location>
        <begin position="52"/>
        <end position="198"/>
    </location>
</feature>
<evidence type="ECO:0000313" key="3">
    <source>
        <dbReference type="Proteomes" id="UP000049983"/>
    </source>
</evidence>
<dbReference type="InterPro" id="IPR012433">
    <property type="entry name" value="Imm11"/>
</dbReference>
<dbReference type="EMBL" id="CXWC01000010">
    <property type="protein sequence ID" value="CTQ70352.1"/>
    <property type="molecule type" value="Genomic_DNA"/>
</dbReference>
<evidence type="ECO:0000259" key="1">
    <source>
        <dbReference type="Pfam" id="PF07791"/>
    </source>
</evidence>
<proteinExistence type="predicted"/>
<accession>A0A0M7A2L7</accession>
<dbReference type="RefSeq" id="WP_055113103.1">
    <property type="nucleotide sequence ID" value="NZ_CXWA01000001.1"/>
</dbReference>
<protein>
    <recommendedName>
        <fullName evidence="1">Immunity MXAN-0049 protein domain-containing protein</fullName>
    </recommendedName>
</protein>
<dbReference type="GeneID" id="97669873"/>
<gene>
    <name evidence="2" type="ORF">LA5096_02492</name>
</gene>
<dbReference type="Pfam" id="PF07791">
    <property type="entry name" value="Imm11"/>
    <property type="match status" value="1"/>
</dbReference>
<sequence length="202" mass="23529">MPYFMTTSYRNIPDIDEDKYWDDSWGDIVDDFIHPLKFGLEIDVRFFPRSGFLEQKTAMIPNLFSIQFWYCSDVIRDAVERLEPGRHYFHTYVLRNAPNGEEIAQLYIINIVDPVDAVDVERSENLRIYTDSTGKEKMSVSPAYLSKDKREIALHGELVKDRHLWIGPGVYGPGNAFVSDELHDITKQNDTSPSPLRFYRTK</sequence>
<reference evidence="3" key="1">
    <citation type="submission" date="2015-07" db="EMBL/GenBank/DDBJ databases">
        <authorList>
            <person name="Rodrigo-Torres Lidia"/>
            <person name="Arahal R.David."/>
        </authorList>
    </citation>
    <scope>NUCLEOTIDE SEQUENCE [LARGE SCALE GENOMIC DNA]</scope>
    <source>
        <strain evidence="3">CECT 5096</strain>
    </source>
</reference>
<evidence type="ECO:0000313" key="2">
    <source>
        <dbReference type="EMBL" id="CTQ70352.1"/>
    </source>
</evidence>
<dbReference type="AlphaFoldDB" id="A0A0M7A2L7"/>
<keyword evidence="3" id="KW-1185">Reference proteome</keyword>
<dbReference type="OrthoDB" id="8660107at2"/>
<name>A0A0M7A2L7_9HYPH</name>
<organism evidence="2 3">
    <name type="scientific">Roseibium album</name>
    <dbReference type="NCBI Taxonomy" id="311410"/>
    <lineage>
        <taxon>Bacteria</taxon>
        <taxon>Pseudomonadati</taxon>
        <taxon>Pseudomonadota</taxon>
        <taxon>Alphaproteobacteria</taxon>
        <taxon>Hyphomicrobiales</taxon>
        <taxon>Stappiaceae</taxon>
        <taxon>Roseibium</taxon>
    </lineage>
</organism>